<organism evidence="1">
    <name type="scientific">human gut metagenome</name>
    <dbReference type="NCBI Taxonomy" id="408170"/>
    <lineage>
        <taxon>unclassified sequences</taxon>
        <taxon>metagenomes</taxon>
        <taxon>organismal metagenomes</taxon>
    </lineage>
</organism>
<evidence type="ECO:0000313" key="1">
    <source>
        <dbReference type="EMBL" id="EKC66949.1"/>
    </source>
</evidence>
<protein>
    <submittedName>
        <fullName evidence="1">Leucine Rich repeat-containing domain protein</fullName>
    </submittedName>
</protein>
<comment type="caution">
    <text evidence="1">The sequence shown here is derived from an EMBL/GenBank/DDBJ whole genome shotgun (WGS) entry which is preliminary data.</text>
</comment>
<sequence>AECLHKLPYEPMTCKGLTVFAIRGQRNDKGERCLREWPTGIYQHTGLRGFYIGSNDLRKIEDTISTIIWTLDISDNPNITFDASDICYAWQNGAYQLIYDKSQNITNCDAMLE</sequence>
<dbReference type="EMBL" id="AJWY01006405">
    <property type="protein sequence ID" value="EKC66949.1"/>
    <property type="molecule type" value="Genomic_DNA"/>
</dbReference>
<accession>K1TH94</accession>
<proteinExistence type="predicted"/>
<reference evidence="1" key="1">
    <citation type="journal article" date="2013" name="Environ. Microbiol.">
        <title>Microbiota from the distal guts of lean and obese adolescents exhibit partial functional redundancy besides clear differences in community structure.</title>
        <authorList>
            <person name="Ferrer M."/>
            <person name="Ruiz A."/>
            <person name="Lanza F."/>
            <person name="Haange S.B."/>
            <person name="Oberbach A."/>
            <person name="Till H."/>
            <person name="Bargiela R."/>
            <person name="Campoy C."/>
            <person name="Segura M.T."/>
            <person name="Richter M."/>
            <person name="von Bergen M."/>
            <person name="Seifert J."/>
            <person name="Suarez A."/>
        </authorList>
    </citation>
    <scope>NUCLEOTIDE SEQUENCE</scope>
</reference>
<dbReference type="InterPro" id="IPR032675">
    <property type="entry name" value="LRR_dom_sf"/>
</dbReference>
<gene>
    <name evidence="1" type="ORF">LEA_09551</name>
</gene>
<dbReference type="Gene3D" id="3.80.10.10">
    <property type="entry name" value="Ribonuclease Inhibitor"/>
    <property type="match status" value="1"/>
</dbReference>
<feature type="non-terminal residue" evidence="1">
    <location>
        <position position="1"/>
    </location>
</feature>
<name>K1TH94_9ZZZZ</name>
<dbReference type="AlphaFoldDB" id="K1TH94"/>